<dbReference type="Gene3D" id="3.60.10.10">
    <property type="entry name" value="Endonuclease/exonuclease/phosphatase"/>
    <property type="match status" value="1"/>
</dbReference>
<dbReference type="InterPro" id="IPR052343">
    <property type="entry name" value="Retrotransposon-Effector_Assoc"/>
</dbReference>
<name>A0A0V0IRG5_SOLCH</name>
<dbReference type="SUPFAM" id="SSF56219">
    <property type="entry name" value="DNase I-like"/>
    <property type="match status" value="1"/>
</dbReference>
<proteinExistence type="predicted"/>
<sequence>MTVSIVSWNVRGLNQASKRCIIKNLIHEWKADVYCFQETKIQGDIKNLVKDLWANRGVRFCQLEASGTRGGVLILWDEKVWTGEVSSLGAYSLTCKFTGKNRDFTWSLTGIYAPNNRVEREEVWWELGSARGLFDGPWVVCGDFNTVRFPSEKRNCSRFTRAMYDLSDFIEDMSLQDPHLIGSKYTWRKGESHDVAARLDRFLFSEEWNEEFKNIKQTTLHKVTSDHTPILLQSGNWEPRRSYFKFENWWLQTEGFLDRVKMWWNSIVCEGRPDFILAFKLRALKDKLKEWAKTSNGNLAMQKQNILAKLAELEEIQDQRVLTEVETLSKAELLVDFESIAKCEEIAWRQRSRVNWLKQGDNNTKFFHRSANAHRRYNNIDELMVDGEATKNPEVITKEIEKFYQRLYTETETWRPAGGCRADRRVSIEDNQMLQKEFEEQEIWECVKLCAGDKAPGPDGYTMAFYIHCWEVIKGEVISTIMNFHERCFFEKSFNSTYVALIPKKMGAKELTHFRPISLISSVYKIISKVLTERLKKVIHKLVDTQQLAFIKGRQIMDAILMANELVDSRVRSNIPGILCKLDIQKAYDHLNW</sequence>
<dbReference type="PANTHER" id="PTHR46890:SF50">
    <property type="entry name" value="RNA-DIRECTED DNA POLYMERASE, EUKARYOTA, REVERSE TRANSCRIPTASE ZINC-BINDING DOMAIN PROTEIN-RELATED"/>
    <property type="match status" value="1"/>
</dbReference>
<dbReference type="Pfam" id="PF00078">
    <property type="entry name" value="RVT_1"/>
    <property type="match status" value="1"/>
</dbReference>
<dbReference type="GO" id="GO:0003824">
    <property type="term" value="F:catalytic activity"/>
    <property type="evidence" value="ECO:0007669"/>
    <property type="project" value="InterPro"/>
</dbReference>
<feature type="non-terminal residue" evidence="2">
    <location>
        <position position="593"/>
    </location>
</feature>
<dbReference type="InterPro" id="IPR005135">
    <property type="entry name" value="Endo/exonuclease/phosphatase"/>
</dbReference>
<dbReference type="EMBL" id="GEDG01003466">
    <property type="protein sequence ID" value="JAP34935.1"/>
    <property type="molecule type" value="Transcribed_RNA"/>
</dbReference>
<protein>
    <submittedName>
        <fullName evidence="2">Putative ovule protein</fullName>
    </submittedName>
</protein>
<evidence type="ECO:0000259" key="1">
    <source>
        <dbReference type="PROSITE" id="PS50878"/>
    </source>
</evidence>
<dbReference type="InterPro" id="IPR036691">
    <property type="entry name" value="Endo/exonu/phosph_ase_sf"/>
</dbReference>
<dbReference type="InterPro" id="IPR000477">
    <property type="entry name" value="RT_dom"/>
</dbReference>
<reference evidence="2" key="1">
    <citation type="submission" date="2015-12" db="EMBL/GenBank/DDBJ databases">
        <title>Gene expression during late stages of embryo sac development: a critical building block for successful pollen-pistil interactions.</title>
        <authorList>
            <person name="Liu Y."/>
            <person name="Joly V."/>
            <person name="Sabar M."/>
            <person name="Matton D.P."/>
        </authorList>
    </citation>
    <scope>NUCLEOTIDE SEQUENCE</scope>
</reference>
<dbReference type="PANTHER" id="PTHR46890">
    <property type="entry name" value="NON-LTR RETROLELEMENT REVERSE TRANSCRIPTASE-LIKE PROTEIN-RELATED"/>
    <property type="match status" value="1"/>
</dbReference>
<dbReference type="Pfam" id="PF03372">
    <property type="entry name" value="Exo_endo_phos"/>
    <property type="match status" value="1"/>
</dbReference>
<dbReference type="PROSITE" id="PS50878">
    <property type="entry name" value="RT_POL"/>
    <property type="match status" value="1"/>
</dbReference>
<organism evidence="2">
    <name type="scientific">Solanum chacoense</name>
    <name type="common">Chaco potato</name>
    <dbReference type="NCBI Taxonomy" id="4108"/>
    <lineage>
        <taxon>Eukaryota</taxon>
        <taxon>Viridiplantae</taxon>
        <taxon>Streptophyta</taxon>
        <taxon>Embryophyta</taxon>
        <taxon>Tracheophyta</taxon>
        <taxon>Spermatophyta</taxon>
        <taxon>Magnoliopsida</taxon>
        <taxon>eudicotyledons</taxon>
        <taxon>Gunneridae</taxon>
        <taxon>Pentapetalae</taxon>
        <taxon>asterids</taxon>
        <taxon>lamiids</taxon>
        <taxon>Solanales</taxon>
        <taxon>Solanaceae</taxon>
        <taxon>Solanoideae</taxon>
        <taxon>Solaneae</taxon>
        <taxon>Solanum</taxon>
    </lineage>
</organism>
<accession>A0A0V0IRG5</accession>
<feature type="domain" description="Reverse transcriptase" evidence="1">
    <location>
        <begin position="483"/>
        <end position="593"/>
    </location>
</feature>
<dbReference type="AlphaFoldDB" id="A0A0V0IRG5"/>
<evidence type="ECO:0000313" key="2">
    <source>
        <dbReference type="EMBL" id="JAP34935.1"/>
    </source>
</evidence>